<comment type="caution">
    <text evidence="3">The sequence shown here is derived from an EMBL/GenBank/DDBJ whole genome shotgun (WGS) entry which is preliminary data.</text>
</comment>
<dbReference type="CDD" id="cd20071">
    <property type="entry name" value="SET_SMYD"/>
    <property type="match status" value="1"/>
</dbReference>
<dbReference type="InterPro" id="IPR053010">
    <property type="entry name" value="SET_SmydA-8"/>
</dbReference>
<dbReference type="Pfam" id="PF00856">
    <property type="entry name" value="SET"/>
    <property type="match status" value="1"/>
</dbReference>
<dbReference type="Gene3D" id="1.10.220.160">
    <property type="match status" value="1"/>
</dbReference>
<reference evidence="3" key="1">
    <citation type="journal article" date="2021" name="Sci. Adv.">
        <title>The American lobster genome reveals insights on longevity, neural, and immune adaptations.</title>
        <authorList>
            <person name="Polinski J.M."/>
            <person name="Zimin A.V."/>
            <person name="Clark K.F."/>
            <person name="Kohn A.B."/>
            <person name="Sadowski N."/>
            <person name="Timp W."/>
            <person name="Ptitsyn A."/>
            <person name="Khanna P."/>
            <person name="Romanova D.Y."/>
            <person name="Williams P."/>
            <person name="Greenwood S.J."/>
            <person name="Moroz L.L."/>
            <person name="Walt D.R."/>
            <person name="Bodnar A.G."/>
        </authorList>
    </citation>
    <scope>NUCLEOTIDE SEQUENCE</scope>
    <source>
        <strain evidence="3">GMGI-L3</strain>
    </source>
</reference>
<accession>A0A8J5N3I3</accession>
<dbReference type="GO" id="GO:0008170">
    <property type="term" value="F:N-methyltransferase activity"/>
    <property type="evidence" value="ECO:0007669"/>
    <property type="project" value="UniProtKB-ARBA"/>
</dbReference>
<protein>
    <submittedName>
        <fullName evidence="3">SET domain-containing protein SmydA-8-like 9</fullName>
    </submittedName>
</protein>
<evidence type="ECO:0000313" key="4">
    <source>
        <dbReference type="Proteomes" id="UP000747542"/>
    </source>
</evidence>
<proteinExistence type="predicted"/>
<dbReference type="AlphaFoldDB" id="A0A8J5N3I3"/>
<dbReference type="EMBL" id="JAHLQT010010583">
    <property type="protein sequence ID" value="KAG7172566.1"/>
    <property type="molecule type" value="Genomic_DNA"/>
</dbReference>
<gene>
    <name evidence="3" type="primary">SmydA8-L9</name>
    <name evidence="3" type="ORF">Hamer_G020124</name>
</gene>
<feature type="region of interest" description="Disordered" evidence="1">
    <location>
        <begin position="1"/>
        <end position="48"/>
    </location>
</feature>
<dbReference type="PANTHER" id="PTHR46455:SF7">
    <property type="entry name" value="RE12806P"/>
    <property type="match status" value="1"/>
</dbReference>
<evidence type="ECO:0000313" key="3">
    <source>
        <dbReference type="EMBL" id="KAG7172566.1"/>
    </source>
</evidence>
<organism evidence="3 4">
    <name type="scientific">Homarus americanus</name>
    <name type="common">American lobster</name>
    <dbReference type="NCBI Taxonomy" id="6706"/>
    <lineage>
        <taxon>Eukaryota</taxon>
        <taxon>Metazoa</taxon>
        <taxon>Ecdysozoa</taxon>
        <taxon>Arthropoda</taxon>
        <taxon>Crustacea</taxon>
        <taxon>Multicrustacea</taxon>
        <taxon>Malacostraca</taxon>
        <taxon>Eumalacostraca</taxon>
        <taxon>Eucarida</taxon>
        <taxon>Decapoda</taxon>
        <taxon>Pleocyemata</taxon>
        <taxon>Astacidea</taxon>
        <taxon>Nephropoidea</taxon>
        <taxon>Nephropidae</taxon>
        <taxon>Homarus</taxon>
    </lineage>
</organism>
<dbReference type="GO" id="GO:0008757">
    <property type="term" value="F:S-adenosylmethionine-dependent methyltransferase activity"/>
    <property type="evidence" value="ECO:0007669"/>
    <property type="project" value="UniProtKB-ARBA"/>
</dbReference>
<sequence>MTVKTQDGTSCEKELQHAGRGPQNTNGLKHNRKGYSTREGSKVPPHVIDKKEKRKWKIEYVEPYGRCTIATQDIKEGEVLFVDHPVVTGPKQTSDVMCLACYRRLESWDGYQCSKCRWPLCGPECEGRGYHPLECNAFAASGYKPNQKDFSEAQYMYEAMLPLRCYCLTKMEPDKWKTLIAMESHNDLRRGTELWEREQTNVVDYLLKKVKLGVDEELLHTITGILDVNCHEVRSNLPGTQDQYLVRGIYPLCAMMSHFCVNNTHHTLMDDMTMVVIASTPIKKGEQLTATYTHVLSATTERRKHLKYGKFFDCACDRCKDPTELNMYFGALRCSQPGCGGNILCTDPLAPANDGIWESTVERLNKLVYMELRQAGEDDPVKLETIFKKYQYVFHPQHFHLVGIKHSLSQMYGRLPGYILTDLSDAQLLRKVTCCKDLLQVLDVLDPGITRLRGLTVYELHAPILLQANRAFQNTAITKREFLEQLHEAEGYLLKTVYCLKHEPLSSFEGEICKIARNSLQELQKWIQKVETLPDSHFIPEKQEALPSQLSEEDLTLETLLKKLEEQ</sequence>
<feature type="domain" description="SET" evidence="2">
    <location>
        <begin position="54"/>
        <end position="293"/>
    </location>
</feature>
<dbReference type="SUPFAM" id="SSF82199">
    <property type="entry name" value="SET domain"/>
    <property type="match status" value="1"/>
</dbReference>
<keyword evidence="4" id="KW-1185">Reference proteome</keyword>
<evidence type="ECO:0000259" key="2">
    <source>
        <dbReference type="PROSITE" id="PS50280"/>
    </source>
</evidence>
<dbReference type="GO" id="GO:0008276">
    <property type="term" value="F:protein methyltransferase activity"/>
    <property type="evidence" value="ECO:0007669"/>
    <property type="project" value="UniProtKB-ARBA"/>
</dbReference>
<dbReference type="Gene3D" id="2.170.270.10">
    <property type="entry name" value="SET domain"/>
    <property type="match status" value="1"/>
</dbReference>
<dbReference type="InterPro" id="IPR046341">
    <property type="entry name" value="SET_dom_sf"/>
</dbReference>
<dbReference type="InterPro" id="IPR001214">
    <property type="entry name" value="SET_dom"/>
</dbReference>
<dbReference type="Gene3D" id="6.10.140.2220">
    <property type="match status" value="1"/>
</dbReference>
<name>A0A8J5N3I3_HOMAM</name>
<dbReference type="PANTHER" id="PTHR46455">
    <property type="entry name" value="SET AND MYND DOMAIN CONTAINING, ARTHROPOD-SPECIFIC, MEMBER 4, ISOFORM A"/>
    <property type="match status" value="1"/>
</dbReference>
<evidence type="ECO:0000256" key="1">
    <source>
        <dbReference type="SAM" id="MobiDB-lite"/>
    </source>
</evidence>
<dbReference type="Proteomes" id="UP000747542">
    <property type="component" value="Unassembled WGS sequence"/>
</dbReference>
<dbReference type="PROSITE" id="PS50280">
    <property type="entry name" value="SET"/>
    <property type="match status" value="1"/>
</dbReference>